<accession>A0A2T3A3Y1</accession>
<reference evidence="1 2" key="1">
    <citation type="journal article" date="2018" name="Mycol. Prog.">
        <title>Coniella lustricola, a new species from submerged detritus.</title>
        <authorList>
            <person name="Raudabaugh D.B."/>
            <person name="Iturriaga T."/>
            <person name="Carver A."/>
            <person name="Mondo S."/>
            <person name="Pangilinan J."/>
            <person name="Lipzen A."/>
            <person name="He G."/>
            <person name="Amirebrahimi M."/>
            <person name="Grigoriev I.V."/>
            <person name="Miller A.N."/>
        </authorList>
    </citation>
    <scope>NUCLEOTIDE SEQUENCE [LARGE SCALE GENOMIC DNA]</scope>
    <source>
        <strain evidence="1 2">B22-T-1</strain>
    </source>
</reference>
<evidence type="ECO:0000313" key="1">
    <source>
        <dbReference type="EMBL" id="PSR82407.1"/>
    </source>
</evidence>
<proteinExistence type="predicted"/>
<dbReference type="EMBL" id="KZ678478">
    <property type="protein sequence ID" value="PSR82407.1"/>
    <property type="molecule type" value="Genomic_DNA"/>
</dbReference>
<keyword evidence="2" id="KW-1185">Reference proteome</keyword>
<dbReference type="AlphaFoldDB" id="A0A2T3A3Y1"/>
<dbReference type="Proteomes" id="UP000241462">
    <property type="component" value="Unassembled WGS sequence"/>
</dbReference>
<protein>
    <submittedName>
        <fullName evidence="1">Uncharacterized protein</fullName>
    </submittedName>
</protein>
<sequence length="99" mass="11131">MAAAVKTPTRASPRGHSIWWRCGAAPCNYAWIDNQAFVQASHTLGSRRVDVHPRHFWLAIRSTRPSRLDRGPMRPLTETLATIHTTTNSPASPFLQRTL</sequence>
<dbReference type="InParanoid" id="A0A2T3A3Y1"/>
<evidence type="ECO:0000313" key="2">
    <source>
        <dbReference type="Proteomes" id="UP000241462"/>
    </source>
</evidence>
<name>A0A2T3A3Y1_9PEZI</name>
<organism evidence="1 2">
    <name type="scientific">Coniella lustricola</name>
    <dbReference type="NCBI Taxonomy" id="2025994"/>
    <lineage>
        <taxon>Eukaryota</taxon>
        <taxon>Fungi</taxon>
        <taxon>Dikarya</taxon>
        <taxon>Ascomycota</taxon>
        <taxon>Pezizomycotina</taxon>
        <taxon>Sordariomycetes</taxon>
        <taxon>Sordariomycetidae</taxon>
        <taxon>Diaporthales</taxon>
        <taxon>Schizoparmaceae</taxon>
        <taxon>Coniella</taxon>
    </lineage>
</organism>
<gene>
    <name evidence="1" type="ORF">BD289DRAFT_437433</name>
</gene>